<proteinExistence type="predicted"/>
<protein>
    <recommendedName>
        <fullName evidence="3">Peptidase</fullName>
    </recommendedName>
</protein>
<sequence length="94" mass="10518">MTVWYKQGVMGDLQPVAQKGLGRISRLVHTHGEHLYVTSIREANHSAGSLHYIGMAFDIIPSDAVGMNEYRNALGPDWDVVDEGNHIHCEYDPK</sequence>
<dbReference type="EMBL" id="MT141956">
    <property type="protein sequence ID" value="QJA72507.1"/>
    <property type="molecule type" value="Genomic_DNA"/>
</dbReference>
<reference evidence="1" key="1">
    <citation type="submission" date="2020-03" db="EMBL/GenBank/DDBJ databases">
        <title>The deep terrestrial virosphere.</title>
        <authorList>
            <person name="Holmfeldt K."/>
            <person name="Nilsson E."/>
            <person name="Simone D."/>
            <person name="Lopez-Fernandez M."/>
            <person name="Wu X."/>
            <person name="de Brujin I."/>
            <person name="Lundin D."/>
            <person name="Andersson A."/>
            <person name="Bertilsson S."/>
            <person name="Dopson M."/>
        </authorList>
    </citation>
    <scope>NUCLEOTIDE SEQUENCE</scope>
    <source>
        <strain evidence="2">MM415A02743</strain>
        <strain evidence="1">MM415B00814</strain>
    </source>
</reference>
<dbReference type="EMBL" id="MT141464">
    <property type="protein sequence ID" value="QJA62189.1"/>
    <property type="molecule type" value="Genomic_DNA"/>
</dbReference>
<organism evidence="1">
    <name type="scientific">viral metagenome</name>
    <dbReference type="NCBI Taxonomy" id="1070528"/>
    <lineage>
        <taxon>unclassified sequences</taxon>
        <taxon>metagenomes</taxon>
        <taxon>organismal metagenomes</taxon>
    </lineage>
</organism>
<evidence type="ECO:0000313" key="1">
    <source>
        <dbReference type="EMBL" id="QJA62189.1"/>
    </source>
</evidence>
<evidence type="ECO:0008006" key="3">
    <source>
        <dbReference type="Google" id="ProtNLM"/>
    </source>
</evidence>
<name>A0A6M3IX10_9ZZZZ</name>
<dbReference type="AlphaFoldDB" id="A0A6M3IX10"/>
<evidence type="ECO:0000313" key="2">
    <source>
        <dbReference type="EMBL" id="QJA72507.1"/>
    </source>
</evidence>
<accession>A0A6M3IX10</accession>
<gene>
    <name evidence="2" type="ORF">MM415A02743_0013</name>
    <name evidence="1" type="ORF">MM415B00814_0008</name>
</gene>